<keyword evidence="13" id="KW-0418">Kinase</keyword>
<dbReference type="Gene3D" id="3.80.10.10">
    <property type="entry name" value="Ribonuclease Inhibitor"/>
    <property type="match status" value="2"/>
</dbReference>
<evidence type="ECO:0000256" key="25">
    <source>
        <dbReference type="SAM" id="Phobius"/>
    </source>
</evidence>
<keyword evidence="7" id="KW-0433">Leucine-rich repeat</keyword>
<keyword evidence="12 24" id="KW-0547">Nucleotide-binding</keyword>
<dbReference type="InterPro" id="IPR008271">
    <property type="entry name" value="Ser/Thr_kinase_AS"/>
</dbReference>
<keyword evidence="17" id="KW-0675">Receptor</keyword>
<comment type="function">
    <text evidence="21">Receptor kinase that detects X.oryzae pv. oryzae protein Ax21 to promote innate immunity. Following X.oryzae pv. oryzae protein Ax21 detection, undergoes cleavage, releasing the processed protein kinase Xa21 chain.</text>
</comment>
<dbReference type="FunFam" id="3.80.10.10:FF:000041">
    <property type="entry name" value="LRR receptor-like serine/threonine-protein kinase ERECTA"/>
    <property type="match status" value="2"/>
</dbReference>
<evidence type="ECO:0000256" key="17">
    <source>
        <dbReference type="ARBA" id="ARBA00023170"/>
    </source>
</evidence>
<dbReference type="SUPFAM" id="SSF52058">
    <property type="entry name" value="L domain-like"/>
    <property type="match status" value="2"/>
</dbReference>
<keyword evidence="10" id="KW-0732">Signal</keyword>
<keyword evidence="16 25" id="KW-0472">Membrane</keyword>
<feature type="binding site" evidence="24">
    <location>
        <position position="497"/>
    </location>
    <ligand>
        <name>ATP</name>
        <dbReference type="ChEBI" id="CHEBI:30616"/>
    </ligand>
</feature>
<evidence type="ECO:0000256" key="24">
    <source>
        <dbReference type="PROSITE-ProRule" id="PRU10141"/>
    </source>
</evidence>
<evidence type="ECO:0000256" key="8">
    <source>
        <dbReference type="ARBA" id="ARBA00022679"/>
    </source>
</evidence>
<dbReference type="PROSITE" id="PS50011">
    <property type="entry name" value="PROTEIN_KINASE_DOM"/>
    <property type="match status" value="1"/>
</dbReference>
<reference evidence="28" key="1">
    <citation type="submission" date="2025-08" db="UniProtKB">
        <authorList>
            <consortium name="RefSeq"/>
        </authorList>
    </citation>
    <scope>IDENTIFICATION</scope>
</reference>
<keyword evidence="5" id="KW-0723">Serine/threonine-protein kinase</keyword>
<feature type="transmembrane region" description="Helical" evidence="25">
    <location>
        <begin position="412"/>
        <end position="434"/>
    </location>
</feature>
<evidence type="ECO:0000256" key="6">
    <source>
        <dbReference type="ARBA" id="ARBA00022553"/>
    </source>
</evidence>
<dbReference type="GO" id="GO:0004674">
    <property type="term" value="F:protein serine/threonine kinase activity"/>
    <property type="evidence" value="ECO:0007669"/>
    <property type="project" value="UniProtKB-KW"/>
</dbReference>
<dbReference type="FunFam" id="1.10.510.10:FF:000358">
    <property type="entry name" value="Putative leucine-rich repeat receptor-like serine/threonine-protein kinase"/>
    <property type="match status" value="1"/>
</dbReference>
<dbReference type="OrthoDB" id="676979at2759"/>
<keyword evidence="18" id="KW-0325">Glycoprotein</keyword>
<protein>
    <recommendedName>
        <fullName evidence="23">Receptor kinase-like protein Xa21</fullName>
        <ecNumber evidence="3">2.7.11.1</ecNumber>
    </recommendedName>
</protein>
<evidence type="ECO:0000256" key="2">
    <source>
        <dbReference type="ARBA" id="ARBA00004389"/>
    </source>
</evidence>
<dbReference type="PROSITE" id="PS00108">
    <property type="entry name" value="PROTEIN_KINASE_ST"/>
    <property type="match status" value="1"/>
</dbReference>
<comment type="catalytic activity">
    <reaction evidence="19">
        <text>L-threonyl-[protein] + ATP = O-phospho-L-threonyl-[protein] + ADP + H(+)</text>
        <dbReference type="Rhea" id="RHEA:46608"/>
        <dbReference type="Rhea" id="RHEA-COMP:11060"/>
        <dbReference type="Rhea" id="RHEA-COMP:11605"/>
        <dbReference type="ChEBI" id="CHEBI:15378"/>
        <dbReference type="ChEBI" id="CHEBI:30013"/>
        <dbReference type="ChEBI" id="CHEBI:30616"/>
        <dbReference type="ChEBI" id="CHEBI:61977"/>
        <dbReference type="ChEBI" id="CHEBI:456216"/>
        <dbReference type="EC" id="2.7.11.1"/>
    </reaction>
</comment>
<gene>
    <name evidence="28" type="primary">LOC105053380</name>
</gene>
<evidence type="ECO:0000313" key="28">
    <source>
        <dbReference type="RefSeq" id="XP_010932807.1"/>
    </source>
</evidence>
<dbReference type="GO" id="GO:0005789">
    <property type="term" value="C:endoplasmic reticulum membrane"/>
    <property type="evidence" value="ECO:0007669"/>
    <property type="project" value="UniProtKB-SubCell"/>
</dbReference>
<name>A0A6I9S3M2_ELAGV</name>
<dbReference type="SUPFAM" id="SSF56112">
    <property type="entry name" value="Protein kinase-like (PK-like)"/>
    <property type="match status" value="1"/>
</dbReference>
<evidence type="ECO:0000256" key="7">
    <source>
        <dbReference type="ARBA" id="ARBA00022614"/>
    </source>
</evidence>
<dbReference type="InterPro" id="IPR051809">
    <property type="entry name" value="Plant_receptor-like_S/T_kinase"/>
</dbReference>
<evidence type="ECO:0000256" key="12">
    <source>
        <dbReference type="ARBA" id="ARBA00022741"/>
    </source>
</evidence>
<keyword evidence="4" id="KW-1003">Cell membrane</keyword>
<keyword evidence="8" id="KW-0808">Transferase</keyword>
<evidence type="ECO:0000256" key="5">
    <source>
        <dbReference type="ARBA" id="ARBA00022527"/>
    </source>
</evidence>
<dbReference type="InterPro" id="IPR000719">
    <property type="entry name" value="Prot_kinase_dom"/>
</dbReference>
<dbReference type="SMART" id="SM00220">
    <property type="entry name" value="S_TKc"/>
    <property type="match status" value="1"/>
</dbReference>
<evidence type="ECO:0000256" key="20">
    <source>
        <dbReference type="ARBA" id="ARBA00048679"/>
    </source>
</evidence>
<evidence type="ECO:0000256" key="18">
    <source>
        <dbReference type="ARBA" id="ARBA00023180"/>
    </source>
</evidence>
<keyword evidence="27" id="KW-1185">Reference proteome</keyword>
<dbReference type="PANTHER" id="PTHR27008:SF596">
    <property type="entry name" value="OS02G0215500 PROTEIN"/>
    <property type="match status" value="1"/>
</dbReference>
<dbReference type="EC" id="2.7.11.1" evidence="3"/>
<dbReference type="PROSITE" id="PS00107">
    <property type="entry name" value="PROTEIN_KINASE_ATP"/>
    <property type="match status" value="1"/>
</dbReference>
<evidence type="ECO:0000256" key="13">
    <source>
        <dbReference type="ARBA" id="ARBA00022777"/>
    </source>
</evidence>
<dbReference type="AlphaFoldDB" id="A0A6I9S3M2"/>
<comment type="subcellular location">
    <subcellularLocation>
        <location evidence="1">Cell membrane</location>
        <topology evidence="1">Single-pass membrane protein</topology>
    </subcellularLocation>
    <subcellularLocation>
        <location evidence="2">Endoplasmic reticulum membrane</location>
        <topology evidence="2">Single-pass membrane protein</topology>
    </subcellularLocation>
</comment>
<proteinExistence type="predicted"/>
<keyword evidence="14 24" id="KW-0067">ATP-binding</keyword>
<evidence type="ECO:0000256" key="22">
    <source>
        <dbReference type="ARBA" id="ARBA00056628"/>
    </source>
</evidence>
<evidence type="ECO:0000256" key="4">
    <source>
        <dbReference type="ARBA" id="ARBA00022475"/>
    </source>
</evidence>
<evidence type="ECO:0000256" key="10">
    <source>
        <dbReference type="ARBA" id="ARBA00022729"/>
    </source>
</evidence>
<evidence type="ECO:0000256" key="11">
    <source>
        <dbReference type="ARBA" id="ARBA00022737"/>
    </source>
</evidence>
<dbReference type="InterPro" id="IPR011009">
    <property type="entry name" value="Kinase-like_dom_sf"/>
</dbReference>
<dbReference type="InterPro" id="IPR001611">
    <property type="entry name" value="Leu-rich_rpt"/>
</dbReference>
<evidence type="ECO:0000259" key="26">
    <source>
        <dbReference type="PROSITE" id="PS50011"/>
    </source>
</evidence>
<dbReference type="Pfam" id="PF00069">
    <property type="entry name" value="Pkinase"/>
    <property type="match status" value="1"/>
</dbReference>
<dbReference type="RefSeq" id="XP_010932807.1">
    <property type="nucleotide sequence ID" value="XM_010934505.1"/>
</dbReference>
<evidence type="ECO:0000256" key="21">
    <source>
        <dbReference type="ARBA" id="ARBA00054320"/>
    </source>
</evidence>
<evidence type="ECO:0000256" key="16">
    <source>
        <dbReference type="ARBA" id="ARBA00023136"/>
    </source>
</evidence>
<dbReference type="Pfam" id="PF23598">
    <property type="entry name" value="LRR_14"/>
    <property type="match status" value="1"/>
</dbReference>
<feature type="domain" description="Protein kinase" evidence="26">
    <location>
        <begin position="468"/>
        <end position="746"/>
    </location>
</feature>
<dbReference type="Gene3D" id="3.30.200.20">
    <property type="entry name" value="Phosphorylase Kinase, domain 1"/>
    <property type="match status" value="1"/>
</dbReference>
<keyword evidence="11" id="KW-0677">Repeat</keyword>
<dbReference type="InterPro" id="IPR032675">
    <property type="entry name" value="LRR_dom_sf"/>
</dbReference>
<dbReference type="Proteomes" id="UP000504607">
    <property type="component" value="Chromosome 10"/>
</dbReference>
<evidence type="ECO:0000256" key="15">
    <source>
        <dbReference type="ARBA" id="ARBA00022989"/>
    </source>
</evidence>
<dbReference type="InterPro" id="IPR017441">
    <property type="entry name" value="Protein_kinase_ATP_BS"/>
</dbReference>
<comment type="catalytic activity">
    <reaction evidence="20">
        <text>L-seryl-[protein] + ATP = O-phospho-L-seryl-[protein] + ADP + H(+)</text>
        <dbReference type="Rhea" id="RHEA:17989"/>
        <dbReference type="Rhea" id="RHEA-COMP:9863"/>
        <dbReference type="Rhea" id="RHEA-COMP:11604"/>
        <dbReference type="ChEBI" id="CHEBI:15378"/>
        <dbReference type="ChEBI" id="CHEBI:29999"/>
        <dbReference type="ChEBI" id="CHEBI:30616"/>
        <dbReference type="ChEBI" id="CHEBI:83421"/>
        <dbReference type="ChEBI" id="CHEBI:456216"/>
        <dbReference type="EC" id="2.7.11.1"/>
    </reaction>
</comment>
<evidence type="ECO:0000256" key="3">
    <source>
        <dbReference type="ARBA" id="ARBA00012513"/>
    </source>
</evidence>
<dbReference type="Gene3D" id="1.10.510.10">
    <property type="entry name" value="Transferase(Phosphotransferase) domain 1"/>
    <property type="match status" value="2"/>
</dbReference>
<sequence>MDCKYGCGSWDFSELPSTRMEGRQCESSPVEQSNHESLEYFQVSDNVLSGIIPWRLYNFSSLSLFNVALNQLQGSLPPTLGNTLPRLINLWLGDNHFEGPIPTSLGNATRMGNIDAYENGFTGQMLGLEINLLGGRLPKSITNLSIELQFLEIGGNLISGNIPSGIENLFNLYALGFENNLFTSNIPEDIGKLQMLQALSLGGNRLTGTLPSSLGNLTRLNKLYLDSNAFGGPIPSSLENLQHLADLNLSHNGLRCSIPKEIFNLSFRSNSVDFSDNYLIGELPLDVGGMINLRALLLSGNKSSGEIPSILSNCEVLENLFIDNNFLKGTIPPSLSDIKALQNLDLSRNNPSGPVPELLANLHFLVYLNCLSTIWISLHENDGLCEGIPELRLPGCPRKSSENDGRSHLVRVVIPIISVISCLALIFLFVFFCWKQKPRMDRRSPASSFDDKYLKVSYRELAEATDGFSATNLIGAGRYGSVYEGSLLHRNAAVAVKVFNLQQLGAIKSFVAECDALRIIRHHNPVKIITLCSSVDFRGYDLKALVFEFMPNGSLEEWLHQIISEQGMTNSLNLLQRLNIATDVAEAMDYLHHNCQPRVVHCDLKPSNVLLDADMVAHVGDFGLAKILFEAMSMPLKNSANSTDIIRGTIRYVAPGKRPVDDAFNNGLTLHSFVKMAFPERIEEIIDPLLLIQDDDDPRGRSPRRLHQCLESAIRVGLTCSTLSPGERMNMRDVATEMHAIRNAYLGG</sequence>
<evidence type="ECO:0000256" key="14">
    <source>
        <dbReference type="ARBA" id="ARBA00022840"/>
    </source>
</evidence>
<dbReference type="Pfam" id="PF00560">
    <property type="entry name" value="LRR_1"/>
    <property type="match status" value="2"/>
</dbReference>
<comment type="function">
    <text evidence="22">The processed protein kinase Xa21 chain released by protein cleavage after X.oryzae pv. oryzae protein Ax21 detection translocates into the nucleus where it can bind and regulate WRKY62, a transcription factor. Confers resistance to the bacterial pathogen X.oryzae pv. oryzae (Xoo).</text>
</comment>
<evidence type="ECO:0000313" key="27">
    <source>
        <dbReference type="Proteomes" id="UP000504607"/>
    </source>
</evidence>
<dbReference type="InParanoid" id="A0A6I9S3M2"/>
<dbReference type="PANTHER" id="PTHR27008">
    <property type="entry name" value="OS04G0122200 PROTEIN"/>
    <property type="match status" value="1"/>
</dbReference>
<keyword evidence="9 25" id="KW-0812">Transmembrane</keyword>
<dbReference type="InterPro" id="IPR055414">
    <property type="entry name" value="LRR_R13L4/SHOC2-like"/>
</dbReference>
<evidence type="ECO:0000256" key="9">
    <source>
        <dbReference type="ARBA" id="ARBA00022692"/>
    </source>
</evidence>
<keyword evidence="15 25" id="KW-1133">Transmembrane helix</keyword>
<evidence type="ECO:0000256" key="1">
    <source>
        <dbReference type="ARBA" id="ARBA00004162"/>
    </source>
</evidence>
<organism evidence="27 28">
    <name type="scientific">Elaeis guineensis var. tenera</name>
    <name type="common">Oil palm</name>
    <dbReference type="NCBI Taxonomy" id="51953"/>
    <lineage>
        <taxon>Eukaryota</taxon>
        <taxon>Viridiplantae</taxon>
        <taxon>Streptophyta</taxon>
        <taxon>Embryophyta</taxon>
        <taxon>Tracheophyta</taxon>
        <taxon>Spermatophyta</taxon>
        <taxon>Magnoliopsida</taxon>
        <taxon>Liliopsida</taxon>
        <taxon>Arecaceae</taxon>
        <taxon>Arecoideae</taxon>
        <taxon>Cocoseae</taxon>
        <taxon>Elaeidinae</taxon>
        <taxon>Elaeis</taxon>
    </lineage>
</organism>
<evidence type="ECO:0000256" key="19">
    <source>
        <dbReference type="ARBA" id="ARBA00047899"/>
    </source>
</evidence>
<evidence type="ECO:0000256" key="23">
    <source>
        <dbReference type="ARBA" id="ARBA00072040"/>
    </source>
</evidence>
<keyword evidence="6" id="KW-0597">Phosphoprotein</keyword>
<dbReference type="GO" id="GO:0005886">
    <property type="term" value="C:plasma membrane"/>
    <property type="evidence" value="ECO:0007669"/>
    <property type="project" value="UniProtKB-SubCell"/>
</dbReference>
<dbReference type="FunFam" id="3.30.200.20:FF:000432">
    <property type="entry name" value="LRR receptor-like serine/threonine-protein kinase EFR"/>
    <property type="match status" value="1"/>
</dbReference>
<accession>A0A6I9S3M2</accession>
<dbReference type="GO" id="GO:0005524">
    <property type="term" value="F:ATP binding"/>
    <property type="evidence" value="ECO:0007669"/>
    <property type="project" value="UniProtKB-UniRule"/>
</dbReference>